<dbReference type="Gene3D" id="3.40.50.2300">
    <property type="match status" value="2"/>
</dbReference>
<dbReference type="AlphaFoldDB" id="A0A6B1DPV0"/>
<dbReference type="EMBL" id="VXPY01000030">
    <property type="protein sequence ID" value="MYD89600.1"/>
    <property type="molecule type" value="Genomic_DNA"/>
</dbReference>
<dbReference type="GO" id="GO:0005886">
    <property type="term" value="C:plasma membrane"/>
    <property type="evidence" value="ECO:0007669"/>
    <property type="project" value="InterPro"/>
</dbReference>
<evidence type="ECO:0000313" key="4">
    <source>
        <dbReference type="EMBL" id="MYD89600.1"/>
    </source>
</evidence>
<evidence type="ECO:0000256" key="1">
    <source>
        <dbReference type="ARBA" id="ARBA00022729"/>
    </source>
</evidence>
<protein>
    <submittedName>
        <fullName evidence="4">BMP family ABC transporter substrate-binding protein</fullName>
    </submittedName>
</protein>
<comment type="caution">
    <text evidence="4">The sequence shown here is derived from an EMBL/GenBank/DDBJ whole genome shotgun (WGS) entry which is preliminary data.</text>
</comment>
<dbReference type="InterPro" id="IPR003760">
    <property type="entry name" value="PnrA-like"/>
</dbReference>
<feature type="chain" id="PRO_5025466721" evidence="2">
    <location>
        <begin position="25"/>
        <end position="415"/>
    </location>
</feature>
<dbReference type="InterPro" id="IPR052910">
    <property type="entry name" value="ABC-Purine-Binding"/>
</dbReference>
<dbReference type="CDD" id="cd19963">
    <property type="entry name" value="PBP1_BMP-like"/>
    <property type="match status" value="1"/>
</dbReference>
<proteinExistence type="predicted"/>
<dbReference type="Pfam" id="PF02608">
    <property type="entry name" value="Bmp"/>
    <property type="match status" value="1"/>
</dbReference>
<name>A0A6B1DPV0_9CHLR</name>
<keyword evidence="1 2" id="KW-0732">Signal</keyword>
<accession>A0A6B1DPV0</accession>
<dbReference type="PROSITE" id="PS51257">
    <property type="entry name" value="PROKAR_LIPOPROTEIN"/>
    <property type="match status" value="1"/>
</dbReference>
<evidence type="ECO:0000259" key="3">
    <source>
        <dbReference type="Pfam" id="PF02608"/>
    </source>
</evidence>
<reference evidence="4" key="1">
    <citation type="submission" date="2019-09" db="EMBL/GenBank/DDBJ databases">
        <title>Characterisation of the sponge microbiome using genome-centric metagenomics.</title>
        <authorList>
            <person name="Engelberts J.P."/>
            <person name="Robbins S.J."/>
            <person name="De Goeij J.M."/>
            <person name="Aranda M."/>
            <person name="Bell S.C."/>
            <person name="Webster N.S."/>
        </authorList>
    </citation>
    <scope>NUCLEOTIDE SEQUENCE</scope>
    <source>
        <strain evidence="4">SB0662_bin_9</strain>
    </source>
</reference>
<feature type="signal peptide" evidence="2">
    <location>
        <begin position="1"/>
        <end position="24"/>
    </location>
</feature>
<evidence type="ECO:0000256" key="2">
    <source>
        <dbReference type="SAM" id="SignalP"/>
    </source>
</evidence>
<dbReference type="PANTHER" id="PTHR43208:SF1">
    <property type="entry name" value="ABC TRANSPORTER SUBSTRATE-BINDING PROTEIN"/>
    <property type="match status" value="1"/>
</dbReference>
<gene>
    <name evidence="4" type="ORF">F4Y08_04550</name>
</gene>
<organism evidence="4">
    <name type="scientific">Caldilineaceae bacterium SB0662_bin_9</name>
    <dbReference type="NCBI Taxonomy" id="2605258"/>
    <lineage>
        <taxon>Bacteria</taxon>
        <taxon>Bacillati</taxon>
        <taxon>Chloroflexota</taxon>
        <taxon>Caldilineae</taxon>
        <taxon>Caldilineales</taxon>
        <taxon>Caldilineaceae</taxon>
    </lineage>
</organism>
<feature type="domain" description="ABC transporter substrate-binding protein PnrA-like" evidence="3">
    <location>
        <begin position="54"/>
        <end position="324"/>
    </location>
</feature>
<dbReference type="PANTHER" id="PTHR43208">
    <property type="entry name" value="ABC TRANSPORTER SUBSTRATE-BINDING PROTEIN"/>
    <property type="match status" value="1"/>
</dbReference>
<sequence length="415" mass="44753">MLRRLAVLASILLLAALLAGCVLPEPSTYPEEMPTEVEEQPTLTTPDIVEGMFNVAFVYVGPIGDGGWTYAHNDGRLYLEENLDNVNTAYLESVPEGADAERVIRSLARKGFDLIYTTSFGYMDPTAIVAEEFPDQAFVHVSGLKKNDHNFANLFGSMESAKYLAGMVAGARAAEDGSNRVGYVAPFPIPEIVRLGNAMTMGMRRTCPECVMDVRWIFSWFDPEGEREAAVSMIDAGATVIITGADTAIPVQVAGEMGFTGVPGNSANACDAAPEACLGVPYWNWGPAYVEIAQAVMDGTFEPDDFYLGAPDNIVGFAGFMEGEVPQPAVPDWVIPEVDDVLQQMRNGEFTRFDMFTGPIHDNAGNLVVPEGESLTQSDLEGIDDELGALLGRPGCTYCMGWLAEGFVADAQVPQ</sequence>